<reference evidence="2" key="1">
    <citation type="journal article" date="2024" name="IScience">
        <title>Strigolactones Initiate the Formation of Haustorium-like Structures in Castilleja.</title>
        <authorList>
            <person name="Buerger M."/>
            <person name="Peterson D."/>
            <person name="Chory J."/>
        </authorList>
    </citation>
    <scope>NUCLEOTIDE SEQUENCE [LARGE SCALE GENOMIC DNA]</scope>
</reference>
<accession>A0ABD3C6M9</accession>
<dbReference type="AlphaFoldDB" id="A0ABD3C6M9"/>
<name>A0ABD3C6M9_9LAMI</name>
<gene>
    <name evidence="1" type="ORF">CASFOL_031767</name>
</gene>
<evidence type="ECO:0000313" key="2">
    <source>
        <dbReference type="Proteomes" id="UP001632038"/>
    </source>
</evidence>
<proteinExistence type="predicted"/>
<organism evidence="1 2">
    <name type="scientific">Castilleja foliolosa</name>
    <dbReference type="NCBI Taxonomy" id="1961234"/>
    <lineage>
        <taxon>Eukaryota</taxon>
        <taxon>Viridiplantae</taxon>
        <taxon>Streptophyta</taxon>
        <taxon>Embryophyta</taxon>
        <taxon>Tracheophyta</taxon>
        <taxon>Spermatophyta</taxon>
        <taxon>Magnoliopsida</taxon>
        <taxon>eudicotyledons</taxon>
        <taxon>Gunneridae</taxon>
        <taxon>Pentapetalae</taxon>
        <taxon>asterids</taxon>
        <taxon>lamiids</taxon>
        <taxon>Lamiales</taxon>
        <taxon>Orobanchaceae</taxon>
        <taxon>Pedicularideae</taxon>
        <taxon>Castillejinae</taxon>
        <taxon>Castilleja</taxon>
    </lineage>
</organism>
<keyword evidence="2" id="KW-1185">Reference proteome</keyword>
<sequence length="33" mass="3777">MFDLAHLYKLIEAAGITYVSIGHRRTLYEARAP</sequence>
<evidence type="ECO:0000313" key="1">
    <source>
        <dbReference type="EMBL" id="KAL3625099.1"/>
    </source>
</evidence>
<protein>
    <submittedName>
        <fullName evidence="1">Uncharacterized protein</fullName>
    </submittedName>
</protein>
<comment type="caution">
    <text evidence="1">The sequence shown here is derived from an EMBL/GenBank/DDBJ whole genome shotgun (WGS) entry which is preliminary data.</text>
</comment>
<dbReference type="EMBL" id="JAVIJP010000053">
    <property type="protein sequence ID" value="KAL3625099.1"/>
    <property type="molecule type" value="Genomic_DNA"/>
</dbReference>
<dbReference type="Proteomes" id="UP001632038">
    <property type="component" value="Unassembled WGS sequence"/>
</dbReference>